<evidence type="ECO:0000313" key="13">
    <source>
        <dbReference type="EMBL" id="KAJ4455599.1"/>
    </source>
</evidence>
<evidence type="ECO:0000256" key="6">
    <source>
        <dbReference type="ARBA" id="ARBA00022840"/>
    </source>
</evidence>
<comment type="catalytic activity">
    <reaction evidence="7">
        <text>L-threonyl-[protein] + ATP = O-phospho-L-threonyl-[protein] + ADP + H(+)</text>
        <dbReference type="Rhea" id="RHEA:46608"/>
        <dbReference type="Rhea" id="RHEA-COMP:11060"/>
        <dbReference type="Rhea" id="RHEA-COMP:11605"/>
        <dbReference type="ChEBI" id="CHEBI:15378"/>
        <dbReference type="ChEBI" id="CHEBI:30013"/>
        <dbReference type="ChEBI" id="CHEBI:30616"/>
        <dbReference type="ChEBI" id="CHEBI:61977"/>
        <dbReference type="ChEBI" id="CHEBI:456216"/>
        <dbReference type="EC" id="2.7.11.1"/>
    </reaction>
</comment>
<feature type="region of interest" description="Disordered" evidence="10">
    <location>
        <begin position="467"/>
        <end position="490"/>
    </location>
</feature>
<dbReference type="PROSITE" id="PS00108">
    <property type="entry name" value="PROTEIN_KINASE_ST"/>
    <property type="match status" value="1"/>
</dbReference>
<reference evidence="13" key="1">
    <citation type="journal article" date="2022" name="bioRxiv">
        <title>Genomics of Preaxostyla Flagellates Illuminates Evolutionary Transitions and the Path Towards Mitochondrial Loss.</title>
        <authorList>
            <person name="Novak L.V.F."/>
            <person name="Treitli S.C."/>
            <person name="Pyrih J."/>
            <person name="Halakuc P."/>
            <person name="Pipaliya S.V."/>
            <person name="Vacek V."/>
            <person name="Brzon O."/>
            <person name="Soukal P."/>
            <person name="Eme L."/>
            <person name="Dacks J.B."/>
            <person name="Karnkowska A."/>
            <person name="Elias M."/>
            <person name="Hampl V."/>
        </authorList>
    </citation>
    <scope>NUCLEOTIDE SEQUENCE</scope>
    <source>
        <strain evidence="13">RCP-MX</strain>
    </source>
</reference>
<keyword evidence="6 9" id="KW-0067">ATP-binding</keyword>
<dbReference type="InterPro" id="IPR011009">
    <property type="entry name" value="Kinase-like_dom_sf"/>
</dbReference>
<evidence type="ECO:0000313" key="14">
    <source>
        <dbReference type="Proteomes" id="UP001141327"/>
    </source>
</evidence>
<keyword evidence="2" id="KW-0723">Serine/threonine-protein kinase</keyword>
<feature type="region of interest" description="Disordered" evidence="10">
    <location>
        <begin position="377"/>
        <end position="436"/>
    </location>
</feature>
<comment type="catalytic activity">
    <reaction evidence="8">
        <text>L-seryl-[protein] + ATP = O-phospho-L-seryl-[protein] + ADP + H(+)</text>
        <dbReference type="Rhea" id="RHEA:17989"/>
        <dbReference type="Rhea" id="RHEA-COMP:9863"/>
        <dbReference type="Rhea" id="RHEA-COMP:11604"/>
        <dbReference type="ChEBI" id="CHEBI:15378"/>
        <dbReference type="ChEBI" id="CHEBI:29999"/>
        <dbReference type="ChEBI" id="CHEBI:30616"/>
        <dbReference type="ChEBI" id="CHEBI:83421"/>
        <dbReference type="ChEBI" id="CHEBI:456216"/>
        <dbReference type="EC" id="2.7.11.1"/>
    </reaction>
</comment>
<dbReference type="CDD" id="cd14079">
    <property type="entry name" value="STKc_AMPK_alpha"/>
    <property type="match status" value="1"/>
</dbReference>
<dbReference type="PROSITE" id="PS00107">
    <property type="entry name" value="PROTEIN_KINASE_ATP"/>
    <property type="match status" value="1"/>
</dbReference>
<accession>A0ABQ8UE45</accession>
<feature type="compositionally biased region" description="Polar residues" evidence="10">
    <location>
        <begin position="1"/>
        <end position="27"/>
    </location>
</feature>
<evidence type="ECO:0000256" key="9">
    <source>
        <dbReference type="PROSITE-ProRule" id="PRU10141"/>
    </source>
</evidence>
<dbReference type="Pfam" id="PF02149">
    <property type="entry name" value="KA1"/>
    <property type="match status" value="1"/>
</dbReference>
<dbReference type="Proteomes" id="UP001141327">
    <property type="component" value="Unassembled WGS sequence"/>
</dbReference>
<proteinExistence type="predicted"/>
<feature type="compositionally biased region" description="Low complexity" evidence="10">
    <location>
        <begin position="393"/>
        <end position="410"/>
    </location>
</feature>
<dbReference type="InterPro" id="IPR008271">
    <property type="entry name" value="Ser/Thr_kinase_AS"/>
</dbReference>
<dbReference type="PROSITE" id="PS50011">
    <property type="entry name" value="PROTEIN_KINASE_DOM"/>
    <property type="match status" value="1"/>
</dbReference>
<comment type="caution">
    <text evidence="13">The sequence shown here is derived from an EMBL/GenBank/DDBJ whole genome shotgun (WGS) entry which is preliminary data.</text>
</comment>
<dbReference type="PANTHER" id="PTHR24346:SF82">
    <property type="entry name" value="KP78A-RELATED"/>
    <property type="match status" value="1"/>
</dbReference>
<dbReference type="SMART" id="SM00220">
    <property type="entry name" value="S_TKc"/>
    <property type="match status" value="1"/>
</dbReference>
<protein>
    <recommendedName>
        <fullName evidence="1">non-specific serine/threonine protein kinase</fullName>
        <ecNumber evidence="1">2.7.11.1</ecNumber>
    </recommendedName>
</protein>
<evidence type="ECO:0000259" key="12">
    <source>
        <dbReference type="PROSITE" id="PS50032"/>
    </source>
</evidence>
<gene>
    <name evidence="13" type="ORF">PAPYR_9406</name>
</gene>
<organism evidence="13 14">
    <name type="scientific">Paratrimastix pyriformis</name>
    <dbReference type="NCBI Taxonomy" id="342808"/>
    <lineage>
        <taxon>Eukaryota</taxon>
        <taxon>Metamonada</taxon>
        <taxon>Preaxostyla</taxon>
        <taxon>Paratrimastigidae</taxon>
        <taxon>Paratrimastix</taxon>
    </lineage>
</organism>
<feature type="region of interest" description="Disordered" evidence="10">
    <location>
        <begin position="1"/>
        <end position="44"/>
    </location>
</feature>
<feature type="domain" description="KA1" evidence="12">
    <location>
        <begin position="487"/>
        <end position="554"/>
    </location>
</feature>
<evidence type="ECO:0000256" key="1">
    <source>
        <dbReference type="ARBA" id="ARBA00012513"/>
    </source>
</evidence>
<feature type="compositionally biased region" description="Polar residues" evidence="10">
    <location>
        <begin position="377"/>
        <end position="392"/>
    </location>
</feature>
<keyword evidence="4 9" id="KW-0547">Nucleotide-binding</keyword>
<evidence type="ECO:0000256" key="10">
    <source>
        <dbReference type="SAM" id="MobiDB-lite"/>
    </source>
</evidence>
<dbReference type="EC" id="2.7.11.1" evidence="1"/>
<keyword evidence="5 13" id="KW-0418">Kinase</keyword>
<dbReference type="Gene3D" id="3.30.310.80">
    <property type="entry name" value="Kinase associated domain 1, KA1"/>
    <property type="match status" value="1"/>
</dbReference>
<feature type="domain" description="Protein kinase" evidence="11">
    <location>
        <begin position="52"/>
        <end position="304"/>
    </location>
</feature>
<evidence type="ECO:0000256" key="7">
    <source>
        <dbReference type="ARBA" id="ARBA00047899"/>
    </source>
</evidence>
<keyword evidence="14" id="KW-1185">Reference proteome</keyword>
<dbReference type="InterPro" id="IPR000719">
    <property type="entry name" value="Prot_kinase_dom"/>
</dbReference>
<dbReference type="PROSITE" id="PS50032">
    <property type="entry name" value="KA1"/>
    <property type="match status" value="1"/>
</dbReference>
<dbReference type="InterPro" id="IPR001772">
    <property type="entry name" value="KA1_dom"/>
</dbReference>
<dbReference type="InterPro" id="IPR028375">
    <property type="entry name" value="KA1/Ssp2_C"/>
</dbReference>
<evidence type="ECO:0000256" key="2">
    <source>
        <dbReference type="ARBA" id="ARBA00022527"/>
    </source>
</evidence>
<dbReference type="SUPFAM" id="SSF103243">
    <property type="entry name" value="KA1-like"/>
    <property type="match status" value="1"/>
</dbReference>
<dbReference type="Pfam" id="PF00069">
    <property type="entry name" value="Pkinase"/>
    <property type="match status" value="1"/>
</dbReference>
<evidence type="ECO:0000256" key="3">
    <source>
        <dbReference type="ARBA" id="ARBA00022679"/>
    </source>
</evidence>
<dbReference type="SUPFAM" id="SSF56112">
    <property type="entry name" value="Protein kinase-like (PK-like)"/>
    <property type="match status" value="1"/>
</dbReference>
<evidence type="ECO:0000256" key="8">
    <source>
        <dbReference type="ARBA" id="ARBA00048679"/>
    </source>
</evidence>
<feature type="binding site" evidence="9">
    <location>
        <position position="81"/>
    </location>
    <ligand>
        <name>ATP</name>
        <dbReference type="ChEBI" id="CHEBI:30616"/>
    </ligand>
</feature>
<keyword evidence="3" id="KW-0808">Transferase</keyword>
<evidence type="ECO:0000256" key="4">
    <source>
        <dbReference type="ARBA" id="ARBA00022741"/>
    </source>
</evidence>
<dbReference type="PANTHER" id="PTHR24346">
    <property type="entry name" value="MAP/MICROTUBULE AFFINITY-REGULATING KINASE"/>
    <property type="match status" value="1"/>
</dbReference>
<dbReference type="InterPro" id="IPR017441">
    <property type="entry name" value="Protein_kinase_ATP_BS"/>
</dbReference>
<dbReference type="GO" id="GO:0016301">
    <property type="term" value="F:kinase activity"/>
    <property type="evidence" value="ECO:0007669"/>
    <property type="project" value="UniProtKB-KW"/>
</dbReference>
<dbReference type="Gene3D" id="1.10.510.10">
    <property type="entry name" value="Transferase(Phosphotransferase) domain 1"/>
    <property type="match status" value="1"/>
</dbReference>
<dbReference type="EMBL" id="JAPMOS010000100">
    <property type="protein sequence ID" value="KAJ4455599.1"/>
    <property type="molecule type" value="Genomic_DNA"/>
</dbReference>
<evidence type="ECO:0000259" key="11">
    <source>
        <dbReference type="PROSITE" id="PS50011"/>
    </source>
</evidence>
<sequence length="554" mass="61875">MEQKSNGSLPQELSATQQHIENCSQEGQLAGESPPQDSRLRSGKPTIKIGNYILKETLGRGTFGKVKLAEHQLTGHKVAVKILNRKKIRSLNMDAKVRREISIMKLFAHPHVIRLYEVIGTERNIFMIMQYVSGGEMFDYIIKRGKLHEDQARRFFQQIISGVEYCHRHMVVHRDLKPENLLLDENCNVKIADFGLSNMMRDGDFLSTSCGSPNYAAPEVVAGKLYVGPGVDIWSCGVILYALLCARLPFDDSNMEALFQKIKTGSYVLPSYLPSDARDLVARMLTVDPMRRITMTEIRHHPWFLKNLPDYLSMSFEELILNRYRTPDEQVLQEICAVQTAHHPEACLRDLQGPNNMTQVSVMYNLITDQKRNLQLGTAEPQQQRSPADDQQPSAYSAAPSPSSRAGTPPGRSPSEPPRRAACDGEEPEPHWQLGVQSRRPPVDIMTDLFRMLRLLNFIRCHLRQPAGSAPQPAPPTSASGSASGSRPAARTPVEIHIQLYAIPNDMDLPDTAKPLTAGAPPKGPRYLVDLRRISGDTFPFLSLCTALLGVANL</sequence>
<evidence type="ECO:0000256" key="5">
    <source>
        <dbReference type="ARBA" id="ARBA00022777"/>
    </source>
</evidence>
<name>A0ABQ8UE45_9EUKA</name>